<dbReference type="EC" id="1.6.2.2" evidence="15"/>
<dbReference type="PRINTS" id="PR00406">
    <property type="entry name" value="CYTB5RDTASE"/>
</dbReference>
<comment type="catalytic activity">
    <reaction evidence="13 15">
        <text>2 Fe(III)-[cytochrome b5] + NADH = 2 Fe(II)-[cytochrome b5] + NAD(+) + H(+)</text>
        <dbReference type="Rhea" id="RHEA:46680"/>
        <dbReference type="Rhea" id="RHEA-COMP:10438"/>
        <dbReference type="Rhea" id="RHEA-COMP:10439"/>
        <dbReference type="ChEBI" id="CHEBI:15378"/>
        <dbReference type="ChEBI" id="CHEBI:29033"/>
        <dbReference type="ChEBI" id="CHEBI:29034"/>
        <dbReference type="ChEBI" id="CHEBI:57540"/>
        <dbReference type="ChEBI" id="CHEBI:57945"/>
        <dbReference type="EC" id="1.6.2.2"/>
    </reaction>
</comment>
<dbReference type="GO" id="GO:0005741">
    <property type="term" value="C:mitochondrial outer membrane"/>
    <property type="evidence" value="ECO:0007669"/>
    <property type="project" value="UniProtKB-SubCell"/>
</dbReference>
<feature type="binding site" evidence="14">
    <location>
        <position position="174"/>
    </location>
    <ligand>
        <name>FAD</name>
        <dbReference type="ChEBI" id="CHEBI:57692"/>
    </ligand>
</feature>
<dbReference type="GO" id="GO:0090524">
    <property type="term" value="F:cytochrome-b5 reductase activity, acting on NADH"/>
    <property type="evidence" value="ECO:0007669"/>
    <property type="project" value="UniProtKB-EC"/>
</dbReference>
<dbReference type="AlphaFoldDB" id="A0A9W4U1T2"/>
<feature type="binding site" evidence="14">
    <location>
        <position position="107"/>
    </location>
    <ligand>
        <name>FAD</name>
        <dbReference type="ChEBI" id="CHEBI:57692"/>
    </ligand>
</feature>
<evidence type="ECO:0000256" key="11">
    <source>
        <dbReference type="ARBA" id="ARBA00023128"/>
    </source>
</evidence>
<feature type="binding site" evidence="14">
    <location>
        <position position="132"/>
    </location>
    <ligand>
        <name>FAD</name>
        <dbReference type="ChEBI" id="CHEBI:57692"/>
    </ligand>
</feature>
<keyword evidence="9 15" id="KW-0560">Oxidoreductase</keyword>
<feature type="binding site" evidence="14">
    <location>
        <position position="133"/>
    </location>
    <ligand>
        <name>FAD</name>
        <dbReference type="ChEBI" id="CHEBI:57692"/>
    </ligand>
</feature>
<dbReference type="InterPro" id="IPR001834">
    <property type="entry name" value="CBR-like"/>
</dbReference>
<gene>
    <name evidence="17" type="ORF">CANVERA_P5127</name>
</gene>
<keyword evidence="10 15" id="KW-0520">NAD</keyword>
<dbReference type="PROSITE" id="PS51384">
    <property type="entry name" value="FAD_FR"/>
    <property type="match status" value="1"/>
</dbReference>
<feature type="binding site" evidence="14">
    <location>
        <position position="108"/>
    </location>
    <ligand>
        <name>FAD</name>
        <dbReference type="ChEBI" id="CHEBI:57692"/>
    </ligand>
</feature>
<keyword evidence="11" id="KW-0496">Mitochondrion</keyword>
<dbReference type="FunFam" id="3.40.50.80:FF:000009">
    <property type="entry name" value="NADH-cytochrome b5 reductase"/>
    <property type="match status" value="1"/>
</dbReference>
<comment type="cofactor">
    <cofactor evidence="1 14 15">
        <name>FAD</name>
        <dbReference type="ChEBI" id="CHEBI:57692"/>
    </cofactor>
</comment>
<accession>A0A9W4U1T2</accession>
<evidence type="ECO:0000259" key="16">
    <source>
        <dbReference type="PROSITE" id="PS51384"/>
    </source>
</evidence>
<dbReference type="InterPro" id="IPR008333">
    <property type="entry name" value="Cbr1-like_FAD-bd_dom"/>
</dbReference>
<comment type="similarity">
    <text evidence="3 15">Belongs to the flavoprotein pyridine nucleotide cytochrome reductase family.</text>
</comment>
<sequence>MSSLPHSISKYLQPKYLVPFVGFTAVSITLFNHYSNTPRYILNESGKTFTDANEWIDLKLIKSENLNHNTKHLSFALKNENDVSGLITASMLMTKFVTPKGSNVIRPYTPVSDIDQKGTIDFVIKRYENGKMSNHIHDLKEGDTLSFKGPIVKWKWEPNQFKSIALIGGGTGITPLYQLLKEITNNPNDKTKVSLFYGNLSPDDILIKDKIDEVVNKHKDQVKAFYFVNDKKGDENYDGEVGFITKEFLQKELSKPSSDLKIFVCGPPGLYKAISGVKVSPTDQGEIDGALKELGYTKENVFKF</sequence>
<dbReference type="EMBL" id="CANTUO010000007">
    <property type="protein sequence ID" value="CAI5760618.1"/>
    <property type="molecule type" value="Genomic_DNA"/>
</dbReference>
<evidence type="ECO:0000256" key="8">
    <source>
        <dbReference type="ARBA" id="ARBA00022989"/>
    </source>
</evidence>
<evidence type="ECO:0000313" key="17">
    <source>
        <dbReference type="EMBL" id="CAI5760618.1"/>
    </source>
</evidence>
<keyword evidence="6" id="KW-1000">Mitochondrion outer membrane</keyword>
<feature type="binding site" evidence="14">
    <location>
        <position position="123"/>
    </location>
    <ligand>
        <name>FAD</name>
        <dbReference type="ChEBI" id="CHEBI:57692"/>
    </ligand>
</feature>
<evidence type="ECO:0000256" key="7">
    <source>
        <dbReference type="ARBA" id="ARBA00022827"/>
    </source>
</evidence>
<keyword evidence="7 14" id="KW-0274">FAD</keyword>
<dbReference type="Pfam" id="PF00175">
    <property type="entry name" value="NAD_binding_1"/>
    <property type="match status" value="1"/>
</dbReference>
<evidence type="ECO:0000256" key="2">
    <source>
        <dbReference type="ARBA" id="ARBA00004572"/>
    </source>
</evidence>
<feature type="binding site" evidence="14">
    <location>
        <position position="106"/>
    </location>
    <ligand>
        <name>FAD</name>
        <dbReference type="ChEBI" id="CHEBI:57692"/>
    </ligand>
</feature>
<dbReference type="Gene3D" id="2.40.30.10">
    <property type="entry name" value="Translation factors"/>
    <property type="match status" value="1"/>
</dbReference>
<dbReference type="OrthoDB" id="432685at2759"/>
<evidence type="ECO:0000256" key="13">
    <source>
        <dbReference type="ARBA" id="ARBA00047682"/>
    </source>
</evidence>
<dbReference type="PANTHER" id="PTHR19370">
    <property type="entry name" value="NADH-CYTOCHROME B5 REDUCTASE"/>
    <property type="match status" value="1"/>
</dbReference>
<feature type="binding site" evidence="14">
    <location>
        <position position="131"/>
    </location>
    <ligand>
        <name>FAD</name>
        <dbReference type="ChEBI" id="CHEBI:57692"/>
    </ligand>
</feature>
<keyword evidence="8" id="KW-1133">Transmembrane helix</keyword>
<evidence type="ECO:0000256" key="6">
    <source>
        <dbReference type="ARBA" id="ARBA00022787"/>
    </source>
</evidence>
<feature type="domain" description="FAD-binding FR-type" evidence="16">
    <location>
        <begin position="53"/>
        <end position="157"/>
    </location>
</feature>
<evidence type="ECO:0000256" key="5">
    <source>
        <dbReference type="ARBA" id="ARBA00022692"/>
    </source>
</evidence>
<dbReference type="Gene3D" id="3.40.50.80">
    <property type="entry name" value="Nucleotide-binding domain of ferredoxin-NADP reductase (FNR) module"/>
    <property type="match status" value="1"/>
</dbReference>
<dbReference type="PRINTS" id="PR00371">
    <property type="entry name" value="FPNCR"/>
</dbReference>
<comment type="subcellular location">
    <subcellularLocation>
        <location evidence="2">Mitochondrion outer membrane</location>
        <topology evidence="2">Single-pass membrane protein</topology>
    </subcellularLocation>
</comment>
<dbReference type="GO" id="GO:0006696">
    <property type="term" value="P:ergosterol biosynthetic process"/>
    <property type="evidence" value="ECO:0007669"/>
    <property type="project" value="TreeGrafter"/>
</dbReference>
<dbReference type="InterPro" id="IPR039261">
    <property type="entry name" value="FNR_nucleotide-bd"/>
</dbReference>
<dbReference type="Proteomes" id="UP001152885">
    <property type="component" value="Unassembled WGS sequence"/>
</dbReference>
<dbReference type="InterPro" id="IPR017938">
    <property type="entry name" value="Riboflavin_synthase-like_b-brl"/>
</dbReference>
<proteinExistence type="inferred from homology"/>
<name>A0A9W4U1T2_9ASCO</name>
<evidence type="ECO:0000256" key="12">
    <source>
        <dbReference type="ARBA" id="ARBA00023136"/>
    </source>
</evidence>
<dbReference type="SUPFAM" id="SSF52343">
    <property type="entry name" value="Ferredoxin reductase-like, C-terminal NADP-linked domain"/>
    <property type="match status" value="1"/>
</dbReference>
<evidence type="ECO:0000256" key="9">
    <source>
        <dbReference type="ARBA" id="ARBA00023002"/>
    </source>
</evidence>
<dbReference type="PANTHER" id="PTHR19370:SF171">
    <property type="entry name" value="NADH-CYTOCHROME B5 REDUCTASE 2"/>
    <property type="match status" value="1"/>
</dbReference>
<keyword evidence="12" id="KW-0472">Membrane</keyword>
<dbReference type="Pfam" id="PF00970">
    <property type="entry name" value="FAD_binding_6"/>
    <property type="match status" value="1"/>
</dbReference>
<keyword evidence="18" id="KW-1185">Reference proteome</keyword>
<evidence type="ECO:0000256" key="3">
    <source>
        <dbReference type="ARBA" id="ARBA00006105"/>
    </source>
</evidence>
<evidence type="ECO:0000256" key="14">
    <source>
        <dbReference type="PIRSR" id="PIRSR601834-1"/>
    </source>
</evidence>
<organism evidence="17 18">
    <name type="scientific">Candida verbasci</name>
    <dbReference type="NCBI Taxonomy" id="1227364"/>
    <lineage>
        <taxon>Eukaryota</taxon>
        <taxon>Fungi</taxon>
        <taxon>Dikarya</taxon>
        <taxon>Ascomycota</taxon>
        <taxon>Saccharomycotina</taxon>
        <taxon>Pichiomycetes</taxon>
        <taxon>Debaryomycetaceae</taxon>
        <taxon>Candida/Lodderomyces clade</taxon>
        <taxon>Candida</taxon>
    </lineage>
</organism>
<comment type="caution">
    <text evidence="17">The sequence shown here is derived from an EMBL/GenBank/DDBJ whole genome shotgun (WGS) entry which is preliminary data.</text>
</comment>
<dbReference type="FunFam" id="2.40.30.10:FF:000032">
    <property type="entry name" value="NADH-cytochrome b5 reductase"/>
    <property type="match status" value="1"/>
</dbReference>
<feature type="binding site" evidence="14">
    <location>
        <position position="125"/>
    </location>
    <ligand>
        <name>FAD</name>
        <dbReference type="ChEBI" id="CHEBI:57692"/>
    </ligand>
</feature>
<reference evidence="17" key="1">
    <citation type="submission" date="2022-12" db="EMBL/GenBank/DDBJ databases">
        <authorList>
            <person name="Brejova B."/>
        </authorList>
    </citation>
    <scope>NUCLEOTIDE SEQUENCE</scope>
</reference>
<evidence type="ECO:0000256" key="1">
    <source>
        <dbReference type="ARBA" id="ARBA00001974"/>
    </source>
</evidence>
<evidence type="ECO:0000256" key="15">
    <source>
        <dbReference type="RuleBase" id="RU361226"/>
    </source>
</evidence>
<evidence type="ECO:0000313" key="18">
    <source>
        <dbReference type="Proteomes" id="UP001152885"/>
    </source>
</evidence>
<evidence type="ECO:0000256" key="10">
    <source>
        <dbReference type="ARBA" id="ARBA00023027"/>
    </source>
</evidence>
<dbReference type="SUPFAM" id="SSF63380">
    <property type="entry name" value="Riboflavin synthase domain-like"/>
    <property type="match status" value="1"/>
</dbReference>
<dbReference type="InterPro" id="IPR001709">
    <property type="entry name" value="Flavoprot_Pyr_Nucl_cyt_Rdtase"/>
</dbReference>
<evidence type="ECO:0000256" key="4">
    <source>
        <dbReference type="ARBA" id="ARBA00022630"/>
    </source>
</evidence>
<keyword evidence="4 14" id="KW-0285">Flavoprotein</keyword>
<dbReference type="InterPro" id="IPR001433">
    <property type="entry name" value="OxRdtase_FAD/NAD-bd"/>
</dbReference>
<keyword evidence="5" id="KW-0812">Transmembrane</keyword>
<protein>
    <recommendedName>
        <fullName evidence="15">NADH-cytochrome b5 reductase</fullName>
        <ecNumber evidence="15">1.6.2.2</ecNumber>
    </recommendedName>
</protein>
<dbReference type="CDD" id="cd06183">
    <property type="entry name" value="cyt_b5_reduct_like"/>
    <property type="match status" value="1"/>
</dbReference>
<dbReference type="InterPro" id="IPR017927">
    <property type="entry name" value="FAD-bd_FR_type"/>
</dbReference>